<dbReference type="InterPro" id="IPR002562">
    <property type="entry name" value="3'-5'_exonuclease_dom"/>
</dbReference>
<dbReference type="PANTHER" id="PTHR46628">
    <property type="entry name" value="PIRNA BIOGENESIS PROTEIN EXD1"/>
    <property type="match status" value="1"/>
</dbReference>
<evidence type="ECO:0000259" key="1">
    <source>
        <dbReference type="SMART" id="SM00474"/>
    </source>
</evidence>
<evidence type="ECO:0000313" key="2">
    <source>
        <dbReference type="EnsemblMetazoa" id="CLYHEMP015189.1"/>
    </source>
</evidence>
<dbReference type="PANTHER" id="PTHR46628:SF1">
    <property type="entry name" value="PIRNA BIOGENESIS PROTEIN EXD1"/>
    <property type="match status" value="1"/>
</dbReference>
<dbReference type="InterPro" id="IPR036397">
    <property type="entry name" value="RNaseH_sf"/>
</dbReference>
<sequence>MSRFEKQNTSSLKVKYSFQLRELDKACQGFKPTVRVIDEISGLREVCDRLKGSKEIAVDCEGVDLGRDGKLTLIQLMAGEDTVILIDVLVLGESAFKYGLKEILESKEIVKLMFDCRNDSVSLWYEYGVKVTNVLDMQLLEYMVRAQAGHQFPSARRSTHWHKPRVRGLDATTDKYVRFDDKLSIGISDVRRVKERATVLMRAEKTVWRYRPLTEGFVRYAALDVVMINVVKKALARYKSLEGNTLKKLEIASERYVSARRDCERIDDFYVSHPILICYIIPEEIGGIIQPFPYEGSKCSGCKRMLTSSCMRNGKCGDCREVERRNGPNRR</sequence>
<organism evidence="2 3">
    <name type="scientific">Clytia hemisphaerica</name>
    <dbReference type="NCBI Taxonomy" id="252671"/>
    <lineage>
        <taxon>Eukaryota</taxon>
        <taxon>Metazoa</taxon>
        <taxon>Cnidaria</taxon>
        <taxon>Hydrozoa</taxon>
        <taxon>Hydroidolina</taxon>
        <taxon>Leptothecata</taxon>
        <taxon>Obeliida</taxon>
        <taxon>Clytiidae</taxon>
        <taxon>Clytia</taxon>
    </lineage>
</organism>
<dbReference type="OrthoDB" id="26838at2759"/>
<accession>A0A7M5X001</accession>
<dbReference type="Gene3D" id="3.30.420.10">
    <property type="entry name" value="Ribonuclease H-like superfamily/Ribonuclease H"/>
    <property type="match status" value="1"/>
</dbReference>
<protein>
    <recommendedName>
        <fullName evidence="1">3'-5' exonuclease domain-containing protein</fullName>
    </recommendedName>
</protein>
<evidence type="ECO:0000313" key="3">
    <source>
        <dbReference type="Proteomes" id="UP000594262"/>
    </source>
</evidence>
<dbReference type="GeneID" id="136811112"/>
<dbReference type="SUPFAM" id="SSF53098">
    <property type="entry name" value="Ribonuclease H-like"/>
    <property type="match status" value="1"/>
</dbReference>
<feature type="domain" description="3'-5' exonuclease" evidence="1">
    <location>
        <begin position="34"/>
        <end position="240"/>
    </location>
</feature>
<keyword evidence="3" id="KW-1185">Reference proteome</keyword>
<dbReference type="AlphaFoldDB" id="A0A7M5X001"/>
<dbReference type="InterPro" id="IPR052144">
    <property type="entry name" value="piRNA_biogenesis_EXD1"/>
</dbReference>
<reference evidence="2" key="1">
    <citation type="submission" date="2021-01" db="UniProtKB">
        <authorList>
            <consortium name="EnsemblMetazoa"/>
        </authorList>
    </citation>
    <scope>IDENTIFICATION</scope>
</reference>
<dbReference type="Proteomes" id="UP000594262">
    <property type="component" value="Unplaced"/>
</dbReference>
<dbReference type="InterPro" id="IPR012337">
    <property type="entry name" value="RNaseH-like_sf"/>
</dbReference>
<dbReference type="EnsemblMetazoa" id="CLYHEMT015189.1">
    <property type="protein sequence ID" value="CLYHEMP015189.1"/>
    <property type="gene ID" value="CLYHEMG015189"/>
</dbReference>
<dbReference type="GO" id="GO:0003676">
    <property type="term" value="F:nucleic acid binding"/>
    <property type="evidence" value="ECO:0007669"/>
    <property type="project" value="InterPro"/>
</dbReference>
<dbReference type="GO" id="GO:0034587">
    <property type="term" value="P:piRNA processing"/>
    <property type="evidence" value="ECO:0007669"/>
    <property type="project" value="TreeGrafter"/>
</dbReference>
<dbReference type="GO" id="GO:0008408">
    <property type="term" value="F:3'-5' exonuclease activity"/>
    <property type="evidence" value="ECO:0007669"/>
    <property type="project" value="InterPro"/>
</dbReference>
<dbReference type="Pfam" id="PF01612">
    <property type="entry name" value="DNA_pol_A_exo1"/>
    <property type="match status" value="1"/>
</dbReference>
<dbReference type="GO" id="GO:1990923">
    <property type="term" value="C:PET complex"/>
    <property type="evidence" value="ECO:0007669"/>
    <property type="project" value="TreeGrafter"/>
</dbReference>
<dbReference type="RefSeq" id="XP_066923817.1">
    <property type="nucleotide sequence ID" value="XM_067067716.1"/>
</dbReference>
<name>A0A7M5X001_9CNID</name>
<proteinExistence type="predicted"/>
<dbReference type="SMART" id="SM00474">
    <property type="entry name" value="35EXOc"/>
    <property type="match status" value="1"/>
</dbReference>